<dbReference type="InterPro" id="IPR017451">
    <property type="entry name" value="F-box-assoc_interact_dom"/>
</dbReference>
<dbReference type="PANTHER" id="PTHR31672:SF13">
    <property type="entry name" value="F-BOX PROTEIN CPR30-LIKE"/>
    <property type="match status" value="1"/>
</dbReference>
<dbReference type="InterPro" id="IPR013187">
    <property type="entry name" value="F-box-assoc_dom_typ3"/>
</dbReference>
<evidence type="ECO:0000259" key="2">
    <source>
        <dbReference type="Pfam" id="PF08268"/>
    </source>
</evidence>
<reference evidence="3" key="1">
    <citation type="journal article" date="2019" name="Genome Biol. Evol.">
        <title>The Rhododendron genome and chromosomal organization provide insight into shared whole-genome duplications across the heath family (Ericaceae).</title>
        <authorList>
            <person name="Soza V.L."/>
            <person name="Lindsley D."/>
            <person name="Waalkes A."/>
            <person name="Ramage E."/>
            <person name="Patwardhan R.P."/>
            <person name="Burton J.N."/>
            <person name="Adey A."/>
            <person name="Kumar A."/>
            <person name="Qiu R."/>
            <person name="Shendure J."/>
            <person name="Hall B."/>
        </authorList>
    </citation>
    <scope>NUCLEOTIDE SEQUENCE</scope>
    <source>
        <strain evidence="3">RSF 1966-606</strain>
    </source>
</reference>
<dbReference type="NCBIfam" id="TIGR01640">
    <property type="entry name" value="F_box_assoc_1"/>
    <property type="match status" value="1"/>
</dbReference>
<protein>
    <recommendedName>
        <fullName evidence="2">F-box associated beta-propeller type 3 domain-containing protein</fullName>
    </recommendedName>
</protein>
<dbReference type="EMBL" id="QEFC01005245">
    <property type="protein sequence ID" value="KAE9444861.1"/>
    <property type="molecule type" value="Genomic_DNA"/>
</dbReference>
<dbReference type="InterPro" id="IPR050796">
    <property type="entry name" value="SCF_F-box_component"/>
</dbReference>
<evidence type="ECO:0000256" key="1">
    <source>
        <dbReference type="SAM" id="MobiDB-lite"/>
    </source>
</evidence>
<dbReference type="Pfam" id="PF08268">
    <property type="entry name" value="FBA_3"/>
    <property type="match status" value="1"/>
</dbReference>
<dbReference type="PANTHER" id="PTHR31672">
    <property type="entry name" value="BNACNNG10540D PROTEIN"/>
    <property type="match status" value="1"/>
</dbReference>
<dbReference type="AlphaFoldDB" id="A0A6A4KN36"/>
<dbReference type="InterPro" id="IPR015915">
    <property type="entry name" value="Kelch-typ_b-propeller"/>
</dbReference>
<accession>A0A6A4KN36</accession>
<comment type="caution">
    <text evidence="3">The sequence shown here is derived from an EMBL/GenBank/DDBJ whole genome shotgun (WGS) entry which is preliminary data.</text>
</comment>
<dbReference type="OrthoDB" id="1580541at2759"/>
<gene>
    <name evidence="3" type="ORF">C3L33_23241</name>
</gene>
<organism evidence="3">
    <name type="scientific">Rhododendron williamsianum</name>
    <dbReference type="NCBI Taxonomy" id="262921"/>
    <lineage>
        <taxon>Eukaryota</taxon>
        <taxon>Viridiplantae</taxon>
        <taxon>Streptophyta</taxon>
        <taxon>Embryophyta</taxon>
        <taxon>Tracheophyta</taxon>
        <taxon>Spermatophyta</taxon>
        <taxon>Magnoliopsida</taxon>
        <taxon>eudicotyledons</taxon>
        <taxon>Gunneridae</taxon>
        <taxon>Pentapetalae</taxon>
        <taxon>asterids</taxon>
        <taxon>Ericales</taxon>
        <taxon>Ericaceae</taxon>
        <taxon>Ericoideae</taxon>
        <taxon>Rhodoreae</taxon>
        <taxon>Rhododendron</taxon>
    </lineage>
</organism>
<name>A0A6A4KN36_9ERIC</name>
<dbReference type="SUPFAM" id="SSF117281">
    <property type="entry name" value="Kelch motif"/>
    <property type="match status" value="1"/>
</dbReference>
<feature type="region of interest" description="Disordered" evidence="1">
    <location>
        <begin position="254"/>
        <end position="277"/>
    </location>
</feature>
<sequence>MLTLRLSITSGLCYDSSTNGYKAVMTFPPLNPLNPCDGKFVMVGDFRRKYWKEVGFPFNTRAIHSGPVLNGQLHWFASVLNHCIFSFDPRVDEFKKVPMPKLPKDRNKIVLIGLGVLDGCLCMTCYRERNMQLWVMEAYGVQKSWNVRFVFSSTIMVCSIFQPLCCTKDGEVLIRHIGSDGGRVNLYNSNGDFCRAVQSPSICQFPKVAMAYEESLVEPTDYMWENEERRGIATYVEHFLSASPRKMIMGEDDSKWDYLDPKEEEDEGTRKKRSLMR</sequence>
<evidence type="ECO:0000313" key="3">
    <source>
        <dbReference type="EMBL" id="KAE9444861.1"/>
    </source>
</evidence>
<proteinExistence type="predicted"/>
<feature type="non-terminal residue" evidence="3">
    <location>
        <position position="1"/>
    </location>
</feature>
<feature type="domain" description="F-box associated beta-propeller type 3" evidence="2">
    <location>
        <begin position="7"/>
        <end position="174"/>
    </location>
</feature>